<dbReference type="SUPFAM" id="SSF49879">
    <property type="entry name" value="SMAD/FHA domain"/>
    <property type="match status" value="1"/>
</dbReference>
<dbReference type="PANTHER" id="PTHR39425">
    <property type="entry name" value="LIPOPROTEIN CYTOCHROME C"/>
    <property type="match status" value="1"/>
</dbReference>
<dbReference type="EMBL" id="RZUL01000001">
    <property type="protein sequence ID" value="RVT43618.1"/>
    <property type="molecule type" value="Genomic_DNA"/>
</dbReference>
<accession>A0A437JCG1</accession>
<dbReference type="Gene3D" id="2.60.200.20">
    <property type="match status" value="1"/>
</dbReference>
<dbReference type="Proteomes" id="UP000282977">
    <property type="component" value="Unassembled WGS sequence"/>
</dbReference>
<organism evidence="3 4">
    <name type="scientific">Sphingobium algorifonticola</name>
    <dbReference type="NCBI Taxonomy" id="2008318"/>
    <lineage>
        <taxon>Bacteria</taxon>
        <taxon>Pseudomonadati</taxon>
        <taxon>Pseudomonadota</taxon>
        <taxon>Alphaproteobacteria</taxon>
        <taxon>Sphingomonadales</taxon>
        <taxon>Sphingomonadaceae</taxon>
        <taxon>Sphingobium</taxon>
    </lineage>
</organism>
<dbReference type="PROSITE" id="PS50006">
    <property type="entry name" value="FHA_DOMAIN"/>
    <property type="match status" value="1"/>
</dbReference>
<dbReference type="Gene3D" id="3.90.10.10">
    <property type="entry name" value="Cytochrome C3"/>
    <property type="match status" value="3"/>
</dbReference>
<dbReference type="InterPro" id="IPR000253">
    <property type="entry name" value="FHA_dom"/>
</dbReference>
<keyword evidence="4" id="KW-1185">Reference proteome</keyword>
<dbReference type="RefSeq" id="WP_127689158.1">
    <property type="nucleotide sequence ID" value="NZ_RZUL01000001.1"/>
</dbReference>
<proteinExistence type="predicted"/>
<name>A0A437JCG1_9SPHN</name>
<dbReference type="InterPro" id="IPR036280">
    <property type="entry name" value="Multihaem_cyt_sf"/>
</dbReference>
<comment type="caution">
    <text evidence="3">The sequence shown here is derived from an EMBL/GenBank/DDBJ whole genome shotgun (WGS) entry which is preliminary data.</text>
</comment>
<evidence type="ECO:0000259" key="2">
    <source>
        <dbReference type="PROSITE" id="PS50006"/>
    </source>
</evidence>
<keyword evidence="1" id="KW-0812">Transmembrane</keyword>
<feature type="transmembrane region" description="Helical" evidence="1">
    <location>
        <begin position="141"/>
        <end position="163"/>
    </location>
</feature>
<evidence type="ECO:0000313" key="4">
    <source>
        <dbReference type="Proteomes" id="UP000282977"/>
    </source>
</evidence>
<dbReference type="Pfam" id="PF00498">
    <property type="entry name" value="FHA"/>
    <property type="match status" value="1"/>
</dbReference>
<feature type="domain" description="FHA" evidence="2">
    <location>
        <begin position="28"/>
        <end position="77"/>
    </location>
</feature>
<dbReference type="SUPFAM" id="SSF48695">
    <property type="entry name" value="Multiheme cytochromes"/>
    <property type="match status" value="2"/>
</dbReference>
<dbReference type="CDD" id="cd00060">
    <property type="entry name" value="FHA"/>
    <property type="match status" value="1"/>
</dbReference>
<dbReference type="InterPro" id="IPR008984">
    <property type="entry name" value="SMAD_FHA_dom_sf"/>
</dbReference>
<dbReference type="AlphaFoldDB" id="A0A437JCG1"/>
<dbReference type="OrthoDB" id="7387371at2"/>
<keyword evidence="1" id="KW-0472">Membrane</keyword>
<protein>
    <submittedName>
        <fullName evidence="3">FHA domain-containing protein</fullName>
    </submittedName>
</protein>
<keyword evidence="1" id="KW-1133">Transmembrane helix</keyword>
<gene>
    <name evidence="3" type="ORF">ENE74_03115</name>
</gene>
<reference evidence="3 4" key="1">
    <citation type="submission" date="2019-01" db="EMBL/GenBank/DDBJ databases">
        <authorList>
            <person name="Chen W.-M."/>
        </authorList>
    </citation>
    <scope>NUCLEOTIDE SEQUENCE [LARGE SCALE GENOMIC DNA]</scope>
    <source>
        <strain evidence="3 4">TLA-22</strain>
    </source>
</reference>
<sequence>MSFLIRQISHTADGREIVRTATLAKPQLSVGRAAGSDIHLPDLSVTPDHARIEQIDGRRVTVRATGTLGFSVDGRTVTRADIDAVEGAELRFGGHRITVSHGAGDEIILSVQRVDALSDASEDKDEARVFSLGGLLPGRRAMAWSLALSILVGFLLVPIISYATRPAADMRNIYTVKGERQAQMQKAALAKGDGVVGDASWSSGPLSRAHHALEGQCESCHVKAFVAVQDSACQTCHSPAEVHDHAPAARIAMAREAPGLGGRILAGFASAFGRPPAGACVDCHSEHEGAGPMQPTAQQFCTDCHASLDSRLKDTKLGNAGDFGTAHPQFKAAVLTQAPVAGMPHPAFTRISLDRKPTSDGGLKFPHDVHLKKTGGVARMARTLRAEQGYGDALACKDCHRPTADGVRFLPVDMEQDCQSCHSLGFESIGGTVRTLRHGEPAQVIADLRAYYRSTGPVRPIALGGMARRLPGDYAAGRTAATYMQAARTRPADAEAAIRAVFSKGGACYDCHVVTPPGVAGKAGWQIAPVEQPMRYFVNGWFDHAAHRTETCESCHAAPRSAKASDLLLPGVNSCRECHGGEKAKADVPSACALCHSYHAGDGAPWVPAGTIRDKTVNKVIALSGASVGEASVGMRRNR</sequence>
<dbReference type="PANTHER" id="PTHR39425:SF1">
    <property type="entry name" value="CYTOCHROME C7-LIKE DOMAIN-CONTAINING PROTEIN"/>
    <property type="match status" value="1"/>
</dbReference>
<evidence type="ECO:0000313" key="3">
    <source>
        <dbReference type="EMBL" id="RVT43618.1"/>
    </source>
</evidence>
<evidence type="ECO:0000256" key="1">
    <source>
        <dbReference type="SAM" id="Phobius"/>
    </source>
</evidence>